<reference evidence="2" key="2">
    <citation type="submission" date="2004-02" db="EMBL/GenBank/DDBJ databases">
        <authorList>
            <consortium name="Genoscope"/>
            <consortium name="Whitehead Institute Centre for Genome Research"/>
        </authorList>
    </citation>
    <scope>NUCLEOTIDE SEQUENCE</scope>
</reference>
<feature type="region of interest" description="Disordered" evidence="1">
    <location>
        <begin position="1"/>
        <end position="46"/>
    </location>
</feature>
<protein>
    <submittedName>
        <fullName evidence="2">(spotted green pufferfish) hypothetical protein</fullName>
    </submittedName>
</protein>
<dbReference type="AlphaFoldDB" id="Q4T2I5"/>
<dbReference type="KEGG" id="tng:GSTEN00008323G001"/>
<organism evidence="2">
    <name type="scientific">Tetraodon nigroviridis</name>
    <name type="common">Spotted green pufferfish</name>
    <name type="synonym">Chelonodon nigroviridis</name>
    <dbReference type="NCBI Taxonomy" id="99883"/>
    <lineage>
        <taxon>Eukaryota</taxon>
        <taxon>Metazoa</taxon>
        <taxon>Chordata</taxon>
        <taxon>Craniata</taxon>
        <taxon>Vertebrata</taxon>
        <taxon>Euteleostomi</taxon>
        <taxon>Actinopterygii</taxon>
        <taxon>Neopterygii</taxon>
        <taxon>Teleostei</taxon>
        <taxon>Neoteleostei</taxon>
        <taxon>Acanthomorphata</taxon>
        <taxon>Eupercaria</taxon>
        <taxon>Tetraodontiformes</taxon>
        <taxon>Tetradontoidea</taxon>
        <taxon>Tetraodontidae</taxon>
        <taxon>Tetraodon</taxon>
    </lineage>
</organism>
<proteinExistence type="predicted"/>
<evidence type="ECO:0000313" key="2">
    <source>
        <dbReference type="EMBL" id="CAF92897.1"/>
    </source>
</evidence>
<reference evidence="2" key="1">
    <citation type="journal article" date="2004" name="Nature">
        <title>Genome duplication in the teleost fish Tetraodon nigroviridis reveals the early vertebrate proto-karyotype.</title>
        <authorList>
            <person name="Jaillon O."/>
            <person name="Aury J.-M."/>
            <person name="Brunet F."/>
            <person name="Petit J.-L."/>
            <person name="Stange-Thomann N."/>
            <person name="Mauceli E."/>
            <person name="Bouneau L."/>
            <person name="Fischer C."/>
            <person name="Ozouf-Costaz C."/>
            <person name="Bernot A."/>
            <person name="Nicaud S."/>
            <person name="Jaffe D."/>
            <person name="Fisher S."/>
            <person name="Lutfalla G."/>
            <person name="Dossat C."/>
            <person name="Segurens B."/>
            <person name="Dasilva C."/>
            <person name="Salanoubat M."/>
            <person name="Levy M."/>
            <person name="Boudet N."/>
            <person name="Castellano S."/>
            <person name="Anthouard V."/>
            <person name="Jubin C."/>
            <person name="Castelli V."/>
            <person name="Katinka M."/>
            <person name="Vacherie B."/>
            <person name="Biemont C."/>
            <person name="Skalli Z."/>
            <person name="Cattolico L."/>
            <person name="Poulain J."/>
            <person name="De Berardinis V."/>
            <person name="Cruaud C."/>
            <person name="Duprat S."/>
            <person name="Brottier P."/>
            <person name="Coutanceau J.-P."/>
            <person name="Gouzy J."/>
            <person name="Parra G."/>
            <person name="Lardier G."/>
            <person name="Chapple C."/>
            <person name="McKernan K.J."/>
            <person name="McEwan P."/>
            <person name="Bosak S."/>
            <person name="Kellis M."/>
            <person name="Volff J.-N."/>
            <person name="Guigo R."/>
            <person name="Zody M.C."/>
            <person name="Mesirov J."/>
            <person name="Lindblad-Toh K."/>
            <person name="Birren B."/>
            <person name="Nusbaum C."/>
            <person name="Kahn D."/>
            <person name="Robinson-Rechavi M."/>
            <person name="Laudet V."/>
            <person name="Schachter V."/>
            <person name="Quetier F."/>
            <person name="Saurin W."/>
            <person name="Scarpelli C."/>
            <person name="Wincker P."/>
            <person name="Lander E.S."/>
            <person name="Weissenbach J."/>
            <person name="Roest Crollius H."/>
        </authorList>
    </citation>
    <scope>NUCLEOTIDE SEQUENCE [LARGE SCALE GENOMIC DNA]</scope>
</reference>
<evidence type="ECO:0000256" key="1">
    <source>
        <dbReference type="SAM" id="MobiDB-lite"/>
    </source>
</evidence>
<dbReference type="EMBL" id="CAAE01010261">
    <property type="protein sequence ID" value="CAF92897.1"/>
    <property type="molecule type" value="Genomic_DNA"/>
</dbReference>
<feature type="compositionally biased region" description="Low complexity" evidence="1">
    <location>
        <begin position="9"/>
        <end position="23"/>
    </location>
</feature>
<accession>Q4T2I5</accession>
<name>Q4T2I5_TETNG</name>
<gene>
    <name evidence="2" type="ORF">GSTENG00008323001</name>
</gene>
<comment type="caution">
    <text evidence="2">The sequence shown here is derived from an EMBL/GenBank/DDBJ whole genome shotgun (WGS) entry which is preliminary data.</text>
</comment>
<sequence>MSRKKAVKGKVSSRSPKGSPSSGRDGGRTGKGLAAAAAPSSGLVYPSRPSLSNSGEFYDIAFKVSRNIL</sequence>